<dbReference type="GO" id="GO:0006813">
    <property type="term" value="P:potassium ion transport"/>
    <property type="evidence" value="ECO:0007669"/>
    <property type="project" value="InterPro"/>
</dbReference>
<evidence type="ECO:0000259" key="1">
    <source>
        <dbReference type="PROSITE" id="PS51201"/>
    </source>
</evidence>
<evidence type="ECO:0000259" key="2">
    <source>
        <dbReference type="PROSITE" id="PS51202"/>
    </source>
</evidence>
<dbReference type="InterPro" id="IPR036291">
    <property type="entry name" value="NAD(P)-bd_dom_sf"/>
</dbReference>
<organism evidence="3 4">
    <name type="scientific">Hungatella hathewayi</name>
    <dbReference type="NCBI Taxonomy" id="154046"/>
    <lineage>
        <taxon>Bacteria</taxon>
        <taxon>Bacillati</taxon>
        <taxon>Bacillota</taxon>
        <taxon>Clostridia</taxon>
        <taxon>Lachnospirales</taxon>
        <taxon>Lachnospiraceae</taxon>
        <taxon>Hungatella</taxon>
    </lineage>
</organism>
<sequence>MKSILIIGMGRFGHHLCENLAMLGNDVMVVDQKEEVLEDLLPIVTSAKIGDCTNEAVLRSLGIANFDICFVCIGTNFQSSLEITSLVKELGGRRVISKANRDIHAKFLLRNGADEVIYPDRDIAEKMAVRYSANHVFDYIELTQEYSIYEIPPLPEWIHKTIREADIRNRYHISVLGIKREGKAQLMPPADYVIQAQEHLMVIGKKVDIDNILEKMK</sequence>
<feature type="domain" description="RCK C-terminal" evidence="2">
    <location>
        <begin position="134"/>
        <end position="217"/>
    </location>
</feature>
<dbReference type="Proteomes" id="UP000095651">
    <property type="component" value="Unassembled WGS sequence"/>
</dbReference>
<dbReference type="InterPro" id="IPR003148">
    <property type="entry name" value="RCK_N"/>
</dbReference>
<feature type="domain" description="RCK N-terminal" evidence="1">
    <location>
        <begin position="1"/>
        <end position="118"/>
    </location>
</feature>
<dbReference type="InterPro" id="IPR006037">
    <property type="entry name" value="RCK_C"/>
</dbReference>
<dbReference type="InterPro" id="IPR050721">
    <property type="entry name" value="Trk_Ktr_HKT_K-transport"/>
</dbReference>
<dbReference type="Pfam" id="PF02080">
    <property type="entry name" value="TrkA_C"/>
    <property type="match status" value="1"/>
</dbReference>
<dbReference type="GeneID" id="86063217"/>
<dbReference type="PANTHER" id="PTHR43833:SF7">
    <property type="entry name" value="KTR SYSTEM POTASSIUM UPTAKE PROTEIN C"/>
    <property type="match status" value="1"/>
</dbReference>
<dbReference type="Gene3D" id="3.30.70.1450">
    <property type="entry name" value="Regulator of K+ conductance, C-terminal domain"/>
    <property type="match status" value="1"/>
</dbReference>
<dbReference type="PANTHER" id="PTHR43833">
    <property type="entry name" value="POTASSIUM CHANNEL PROTEIN 2-RELATED-RELATED"/>
    <property type="match status" value="1"/>
</dbReference>
<protein>
    <submittedName>
        <fullName evidence="3">TrkA-N domain-containing protein</fullName>
    </submittedName>
</protein>
<reference evidence="3 4" key="1">
    <citation type="submission" date="2015-09" db="EMBL/GenBank/DDBJ databases">
        <authorList>
            <consortium name="Pathogen Informatics"/>
        </authorList>
    </citation>
    <scope>NUCLEOTIDE SEQUENCE [LARGE SCALE GENOMIC DNA]</scope>
    <source>
        <strain evidence="3 4">2789STDY5608850</strain>
    </source>
</reference>
<dbReference type="Pfam" id="PF02254">
    <property type="entry name" value="TrkA_N"/>
    <property type="match status" value="1"/>
</dbReference>
<dbReference type="AlphaFoldDB" id="A0A174GPV1"/>
<dbReference type="EMBL" id="CYZE01000009">
    <property type="protein sequence ID" value="CUO64614.1"/>
    <property type="molecule type" value="Genomic_DNA"/>
</dbReference>
<evidence type="ECO:0000313" key="3">
    <source>
        <dbReference type="EMBL" id="CUO64614.1"/>
    </source>
</evidence>
<proteinExistence type="predicted"/>
<dbReference type="SUPFAM" id="SSF51735">
    <property type="entry name" value="NAD(P)-binding Rossmann-fold domains"/>
    <property type="match status" value="1"/>
</dbReference>
<evidence type="ECO:0000313" key="4">
    <source>
        <dbReference type="Proteomes" id="UP000095651"/>
    </source>
</evidence>
<dbReference type="InterPro" id="IPR036721">
    <property type="entry name" value="RCK_C_sf"/>
</dbReference>
<dbReference type="SUPFAM" id="SSF116726">
    <property type="entry name" value="TrkA C-terminal domain-like"/>
    <property type="match status" value="1"/>
</dbReference>
<dbReference type="PROSITE" id="PS51202">
    <property type="entry name" value="RCK_C"/>
    <property type="match status" value="1"/>
</dbReference>
<accession>A0A174GPV1</accession>
<name>A0A174GPV1_9FIRM</name>
<dbReference type="RefSeq" id="WP_055657071.1">
    <property type="nucleotide sequence ID" value="NZ_CABIXC010000009.1"/>
</dbReference>
<dbReference type="Gene3D" id="3.40.50.720">
    <property type="entry name" value="NAD(P)-binding Rossmann-like Domain"/>
    <property type="match status" value="1"/>
</dbReference>
<gene>
    <name evidence="3" type="primary">ktrA_2</name>
    <name evidence="3" type="ORF">ERS852407_03472</name>
</gene>
<dbReference type="PROSITE" id="PS51201">
    <property type="entry name" value="RCK_N"/>
    <property type="match status" value="1"/>
</dbReference>
<dbReference type="GO" id="GO:0008324">
    <property type="term" value="F:monoatomic cation transmembrane transporter activity"/>
    <property type="evidence" value="ECO:0007669"/>
    <property type="project" value="InterPro"/>
</dbReference>